<dbReference type="Proteomes" id="UP000636755">
    <property type="component" value="Unassembled WGS sequence"/>
</dbReference>
<dbReference type="Pfam" id="PF24829">
    <property type="entry name" value="Phage_connect_2"/>
    <property type="match status" value="1"/>
</dbReference>
<dbReference type="InterPro" id="IPR006450">
    <property type="entry name" value="Phage_HK97_gp6-like"/>
</dbReference>
<sequence>MANISKQFVYDVRRYLRISHTHFDAEITDLIGAAQADLLLGGIKAAKVEDESDALIKRAIVCYVKAEFGLDNADAEKYRDSYEMLKRHLQLSNEYIEEA</sequence>
<proteinExistence type="predicted"/>
<dbReference type="InterPro" id="IPR056951">
    <property type="entry name" value="Phage_connect_2"/>
</dbReference>
<dbReference type="RefSeq" id="WP_186935316.1">
    <property type="nucleotide sequence ID" value="NZ_JACOPS010000002.1"/>
</dbReference>
<name>A0ABR7HKU3_9FIRM</name>
<keyword evidence="2" id="KW-1185">Reference proteome</keyword>
<evidence type="ECO:0000313" key="2">
    <source>
        <dbReference type="Proteomes" id="UP000636755"/>
    </source>
</evidence>
<organism evidence="1 2">
    <name type="scientific">Ruminococcus intestinalis</name>
    <dbReference type="NCBI Taxonomy" id="2763066"/>
    <lineage>
        <taxon>Bacteria</taxon>
        <taxon>Bacillati</taxon>
        <taxon>Bacillota</taxon>
        <taxon>Clostridia</taxon>
        <taxon>Eubacteriales</taxon>
        <taxon>Oscillospiraceae</taxon>
        <taxon>Ruminococcus</taxon>
    </lineage>
</organism>
<accession>A0ABR7HKU3</accession>
<protein>
    <submittedName>
        <fullName evidence="1">Phage gp6-like head-tail connector protein</fullName>
    </submittedName>
</protein>
<gene>
    <name evidence="1" type="ORF">H8R91_06400</name>
</gene>
<dbReference type="EMBL" id="JACOPS010000002">
    <property type="protein sequence ID" value="MBC5728151.1"/>
    <property type="molecule type" value="Genomic_DNA"/>
</dbReference>
<dbReference type="NCBIfam" id="TIGR01560">
    <property type="entry name" value="put_DNA_pack"/>
    <property type="match status" value="1"/>
</dbReference>
<comment type="caution">
    <text evidence="1">The sequence shown here is derived from an EMBL/GenBank/DDBJ whole genome shotgun (WGS) entry which is preliminary data.</text>
</comment>
<evidence type="ECO:0000313" key="1">
    <source>
        <dbReference type="EMBL" id="MBC5728151.1"/>
    </source>
</evidence>
<reference evidence="1 2" key="1">
    <citation type="submission" date="2020-08" db="EMBL/GenBank/DDBJ databases">
        <title>Genome public.</title>
        <authorList>
            <person name="Liu C."/>
            <person name="Sun Q."/>
        </authorList>
    </citation>
    <scope>NUCLEOTIDE SEQUENCE [LARGE SCALE GENOMIC DNA]</scope>
    <source>
        <strain evidence="1 2">NSJ-71</strain>
    </source>
</reference>